<feature type="transmembrane region" description="Helical" evidence="15">
    <location>
        <begin position="305"/>
        <end position="322"/>
    </location>
</feature>
<dbReference type="InterPro" id="IPR003959">
    <property type="entry name" value="ATPase_AAA_core"/>
</dbReference>
<dbReference type="Pfam" id="PF17862">
    <property type="entry name" value="AAA_lid_3"/>
    <property type="match status" value="1"/>
</dbReference>
<evidence type="ECO:0000313" key="19">
    <source>
        <dbReference type="Proteomes" id="UP001224775"/>
    </source>
</evidence>
<keyword evidence="12" id="KW-0539">Nucleus</keyword>
<dbReference type="SUPFAM" id="SSF52540">
    <property type="entry name" value="P-loop containing nucleoside triphosphate hydrolases"/>
    <property type="match status" value="1"/>
</dbReference>
<dbReference type="InterPro" id="IPR012340">
    <property type="entry name" value="NA-bd_OB-fold"/>
</dbReference>
<comment type="subcellular location">
    <subcellularLocation>
        <location evidence="3">Cytoplasm</location>
    </subcellularLocation>
    <subcellularLocation>
        <location evidence="2">Membrane</location>
        <topology evidence="2">Multi-pass membrane protein</topology>
    </subcellularLocation>
    <subcellularLocation>
        <location evidence="1">Nucleus</location>
    </subcellularLocation>
</comment>
<feature type="domain" description="AAA+ ATPase" evidence="17">
    <location>
        <begin position="622"/>
        <end position="761"/>
    </location>
</feature>
<dbReference type="InterPro" id="IPR041569">
    <property type="entry name" value="AAA_lid_3"/>
</dbReference>
<keyword evidence="9 18" id="KW-0647">Proteasome</keyword>
<dbReference type="InterPro" id="IPR050221">
    <property type="entry name" value="26S_Proteasome_ATPase"/>
</dbReference>
<dbReference type="GO" id="GO:0005634">
    <property type="term" value="C:nucleus"/>
    <property type="evidence" value="ECO:0007669"/>
    <property type="project" value="UniProtKB-SubCell"/>
</dbReference>
<dbReference type="SUPFAM" id="SSF103473">
    <property type="entry name" value="MFS general substrate transporter"/>
    <property type="match status" value="1"/>
</dbReference>
<evidence type="ECO:0000259" key="17">
    <source>
        <dbReference type="SMART" id="SM00382"/>
    </source>
</evidence>
<dbReference type="GO" id="GO:0016020">
    <property type="term" value="C:membrane"/>
    <property type="evidence" value="ECO:0007669"/>
    <property type="project" value="UniProtKB-SubCell"/>
</dbReference>
<dbReference type="GO" id="GO:0000502">
    <property type="term" value="C:proteasome complex"/>
    <property type="evidence" value="ECO:0007669"/>
    <property type="project" value="UniProtKB-KW"/>
</dbReference>
<dbReference type="FunFam" id="2.40.50.140:FF:000030">
    <property type="entry name" value="26S protease regulatory subunit 4"/>
    <property type="match status" value="1"/>
</dbReference>
<dbReference type="InterPro" id="IPR027417">
    <property type="entry name" value="P-loop_NTPase"/>
</dbReference>
<evidence type="ECO:0000256" key="8">
    <source>
        <dbReference type="ARBA" id="ARBA00022840"/>
    </source>
</evidence>
<evidence type="ECO:0000256" key="4">
    <source>
        <dbReference type="ARBA" id="ARBA00006914"/>
    </source>
</evidence>
<evidence type="ECO:0000256" key="3">
    <source>
        <dbReference type="ARBA" id="ARBA00004496"/>
    </source>
</evidence>
<dbReference type="Gene3D" id="1.20.1250.20">
    <property type="entry name" value="MFS general substrate transporter like domains"/>
    <property type="match status" value="1"/>
</dbReference>
<keyword evidence="10 15" id="KW-1133">Transmembrane helix</keyword>
<dbReference type="Gene3D" id="1.10.8.60">
    <property type="match status" value="1"/>
</dbReference>
<evidence type="ECO:0000256" key="1">
    <source>
        <dbReference type="ARBA" id="ARBA00004123"/>
    </source>
</evidence>
<feature type="compositionally biased region" description="Gly residues" evidence="14">
    <location>
        <begin position="401"/>
        <end position="410"/>
    </location>
</feature>
<evidence type="ECO:0000256" key="2">
    <source>
        <dbReference type="ARBA" id="ARBA00004141"/>
    </source>
</evidence>
<dbReference type="FunFam" id="3.40.50.300:FF:000039">
    <property type="entry name" value="26S proteasome regulatory subunit 4"/>
    <property type="match status" value="1"/>
</dbReference>
<organism evidence="18 19">
    <name type="scientific">Skeletonema marinoi</name>
    <dbReference type="NCBI Taxonomy" id="267567"/>
    <lineage>
        <taxon>Eukaryota</taxon>
        <taxon>Sar</taxon>
        <taxon>Stramenopiles</taxon>
        <taxon>Ochrophyta</taxon>
        <taxon>Bacillariophyta</taxon>
        <taxon>Coscinodiscophyceae</taxon>
        <taxon>Thalassiosirophycidae</taxon>
        <taxon>Thalassiosirales</taxon>
        <taxon>Skeletonemataceae</taxon>
        <taxon>Skeletonema</taxon>
        <taxon>Skeletonema marinoi-dohrnii complex</taxon>
    </lineage>
</organism>
<keyword evidence="5" id="KW-0963">Cytoplasm</keyword>
<feature type="signal peptide" evidence="16">
    <location>
        <begin position="1"/>
        <end position="25"/>
    </location>
</feature>
<dbReference type="EMBL" id="JATAAI010000006">
    <property type="protein sequence ID" value="KAK1744735.1"/>
    <property type="molecule type" value="Genomic_DNA"/>
</dbReference>
<reference evidence="18" key="1">
    <citation type="submission" date="2023-06" db="EMBL/GenBank/DDBJ databases">
        <title>Survivors Of The Sea: Transcriptome response of Skeletonema marinoi to long-term dormancy.</title>
        <authorList>
            <person name="Pinder M.I.M."/>
            <person name="Kourtchenko O."/>
            <person name="Robertson E.K."/>
            <person name="Larsson T."/>
            <person name="Maumus F."/>
            <person name="Osuna-Cruz C.M."/>
            <person name="Vancaester E."/>
            <person name="Stenow R."/>
            <person name="Vandepoele K."/>
            <person name="Ploug H."/>
            <person name="Bruchert V."/>
            <person name="Godhe A."/>
            <person name="Topel M."/>
        </authorList>
    </citation>
    <scope>NUCLEOTIDE SEQUENCE</scope>
    <source>
        <strain evidence="18">R05AC</strain>
    </source>
</reference>
<evidence type="ECO:0000313" key="18">
    <source>
        <dbReference type="EMBL" id="KAK1744735.1"/>
    </source>
</evidence>
<keyword evidence="7" id="KW-0547">Nucleotide-binding</keyword>
<keyword evidence="8" id="KW-0067">ATP-binding</keyword>
<evidence type="ECO:0000256" key="5">
    <source>
        <dbReference type="ARBA" id="ARBA00022490"/>
    </source>
</evidence>
<sequence length="844" mass="93128">MRTIRSRTASACLIVAAIQIHGVASLHKHDVHRHSRTDVYRRKQQHSISATINNVRGGGRHNAIDAASTPTPSTNASKGTLQAMRLLYLTAPVKSLIDSIVMSKLTSEEDKYQFGRMRLWGQLGFGAGSSLVGSLLSLYPADAASKPTSPSTSAPVPSDTPIGKVIETGIELASESNAETTAICTTKACNTLVEFTRDILGKTRPLKGYEWAFLAHAVLSIPTYFCIRAFRPAKSDAAIDQKKHKQKSVEEKKETNIMDGLRLVSKNSDALVFFFLVFVIGTSSGCIENFAYVRVREVGGTGNNMGILRLVSSLAGAPMFWFSGPLTEALGNDVVLVLSLLAYVARFLNYAWMKHPYHALPAEALRGITFAMFWSSGSIPSSVGILCKLDNASTMGNVPPGMGGEGGPPGGDNNNKKDEDADKKKKKRFEPRPRATGARRRKRRQGPSGIQRVPTVLPTSKCKLRMMKLERVKDFLLMEQEFIRNHEVFKPREERDQEEREKLEELRGSPMGVGTLEELIDDNHAIVSSSMGPEYYVNILSSVNQDLLEPGSAVLLHNKTMSVVGILEDDADPMVSVMKVEKAPLESYADIGGLEDQIQEIKEAVELPLAHPELYEDIGIKPPKGVILYGEPGTGKTLLAKAVANHTSATFLRVVGSELIQKYLGDGPKLVRELFRVADDLSPTIVFIDEIDAVGSKRYDSSSGGTREIQRTMLELLNQLDGFDERGDVKVIMATNKIESLDPALIRPGRIDRKIEFPYPDVKTKRHIFNIHTSKMTLDKEVDLEKFIMSKDELSGADIKAICTEAGMLALRERRMKVVQEDFEKAKEKALYRKKGNIPEGLYL</sequence>
<feature type="compositionally biased region" description="Basic and acidic residues" evidence="14">
    <location>
        <begin position="414"/>
        <end position="423"/>
    </location>
</feature>
<dbReference type="Gene3D" id="2.40.50.140">
    <property type="entry name" value="Nucleic acid-binding proteins"/>
    <property type="match status" value="1"/>
</dbReference>
<accession>A0AAD9DG85</accession>
<dbReference type="SMART" id="SM00382">
    <property type="entry name" value="AAA"/>
    <property type="match status" value="1"/>
</dbReference>
<dbReference type="InterPro" id="IPR003593">
    <property type="entry name" value="AAA+_ATPase"/>
</dbReference>
<protein>
    <recommendedName>
        <fullName evidence="13">26S proteasome regulatory subunit 4 homolog</fullName>
    </recommendedName>
</protein>
<evidence type="ECO:0000256" key="16">
    <source>
        <dbReference type="SAM" id="SignalP"/>
    </source>
</evidence>
<dbReference type="Pfam" id="PF12832">
    <property type="entry name" value="MFS_1_like"/>
    <property type="match status" value="1"/>
</dbReference>
<keyword evidence="6 15" id="KW-0812">Transmembrane</keyword>
<dbReference type="FunFam" id="1.10.8.60:FF:000007">
    <property type="entry name" value="26S proteasome regulatory subunit 4"/>
    <property type="match status" value="1"/>
</dbReference>
<dbReference type="InterPro" id="IPR032501">
    <property type="entry name" value="Prot_ATP_ID_OB_2nd"/>
</dbReference>
<dbReference type="InterPro" id="IPR036259">
    <property type="entry name" value="MFS_trans_sf"/>
</dbReference>
<keyword evidence="19" id="KW-1185">Reference proteome</keyword>
<comment type="similarity">
    <text evidence="4">Belongs to the AAA ATPase family.</text>
</comment>
<dbReference type="Pfam" id="PF16450">
    <property type="entry name" value="Prot_ATP_ID_OB_C"/>
    <property type="match status" value="1"/>
</dbReference>
<dbReference type="PANTHER" id="PTHR23073">
    <property type="entry name" value="26S PROTEASOME REGULATORY SUBUNIT"/>
    <property type="match status" value="1"/>
</dbReference>
<keyword evidence="11 15" id="KW-0472">Membrane</keyword>
<feature type="chain" id="PRO_5041970733" description="26S proteasome regulatory subunit 4 homolog" evidence="16">
    <location>
        <begin position="26"/>
        <end position="844"/>
    </location>
</feature>
<evidence type="ECO:0000256" key="13">
    <source>
        <dbReference type="ARBA" id="ARBA00068880"/>
    </source>
</evidence>
<dbReference type="AlphaFoldDB" id="A0AAD9DG85"/>
<feature type="transmembrane region" description="Helical" evidence="15">
    <location>
        <begin position="271"/>
        <end position="293"/>
    </location>
</feature>
<evidence type="ECO:0000256" key="15">
    <source>
        <dbReference type="SAM" id="Phobius"/>
    </source>
</evidence>
<dbReference type="GO" id="GO:0005524">
    <property type="term" value="F:ATP binding"/>
    <property type="evidence" value="ECO:0007669"/>
    <property type="project" value="UniProtKB-KW"/>
</dbReference>
<gene>
    <name evidence="18" type="ORF">QTG54_004026</name>
</gene>
<dbReference type="Pfam" id="PF00004">
    <property type="entry name" value="AAA"/>
    <property type="match status" value="1"/>
</dbReference>
<evidence type="ECO:0000256" key="9">
    <source>
        <dbReference type="ARBA" id="ARBA00022942"/>
    </source>
</evidence>
<dbReference type="CDD" id="cd19502">
    <property type="entry name" value="RecA-like_PAN_like"/>
    <property type="match status" value="1"/>
</dbReference>
<comment type="caution">
    <text evidence="18">The sequence shown here is derived from an EMBL/GenBank/DDBJ whole genome shotgun (WGS) entry which is preliminary data.</text>
</comment>
<dbReference type="GO" id="GO:0016887">
    <property type="term" value="F:ATP hydrolysis activity"/>
    <property type="evidence" value="ECO:0007669"/>
    <property type="project" value="InterPro"/>
</dbReference>
<dbReference type="PROSITE" id="PS00674">
    <property type="entry name" value="AAA"/>
    <property type="match status" value="1"/>
</dbReference>
<evidence type="ECO:0000256" key="7">
    <source>
        <dbReference type="ARBA" id="ARBA00022741"/>
    </source>
</evidence>
<evidence type="ECO:0000256" key="12">
    <source>
        <dbReference type="ARBA" id="ARBA00023242"/>
    </source>
</evidence>
<feature type="region of interest" description="Disordered" evidence="14">
    <location>
        <begin position="397"/>
        <end position="457"/>
    </location>
</feature>
<dbReference type="Proteomes" id="UP001224775">
    <property type="component" value="Unassembled WGS sequence"/>
</dbReference>
<proteinExistence type="inferred from homology"/>
<dbReference type="GO" id="GO:0005737">
    <property type="term" value="C:cytoplasm"/>
    <property type="evidence" value="ECO:0007669"/>
    <property type="project" value="UniProtKB-SubCell"/>
</dbReference>
<dbReference type="InterPro" id="IPR024989">
    <property type="entry name" value="MFS_assoc_dom"/>
</dbReference>
<name>A0AAD9DG85_9STRA</name>
<evidence type="ECO:0000256" key="14">
    <source>
        <dbReference type="SAM" id="MobiDB-lite"/>
    </source>
</evidence>
<keyword evidence="16" id="KW-0732">Signal</keyword>
<dbReference type="Gene3D" id="3.40.50.300">
    <property type="entry name" value="P-loop containing nucleotide triphosphate hydrolases"/>
    <property type="match status" value="1"/>
</dbReference>
<feature type="transmembrane region" description="Helical" evidence="15">
    <location>
        <begin position="364"/>
        <end position="386"/>
    </location>
</feature>
<evidence type="ECO:0000256" key="10">
    <source>
        <dbReference type="ARBA" id="ARBA00022989"/>
    </source>
</evidence>
<evidence type="ECO:0000256" key="11">
    <source>
        <dbReference type="ARBA" id="ARBA00023136"/>
    </source>
</evidence>
<evidence type="ECO:0000256" key="6">
    <source>
        <dbReference type="ARBA" id="ARBA00022692"/>
    </source>
</evidence>
<dbReference type="InterPro" id="IPR003960">
    <property type="entry name" value="ATPase_AAA_CS"/>
</dbReference>
<feature type="transmembrane region" description="Helical" evidence="15">
    <location>
        <begin position="334"/>
        <end position="352"/>
    </location>
</feature>